<reference evidence="2" key="1">
    <citation type="submission" date="2020-05" db="EMBL/GenBank/DDBJ databases">
        <title>Mycena genomes resolve the evolution of fungal bioluminescence.</title>
        <authorList>
            <person name="Tsai I.J."/>
        </authorList>
    </citation>
    <scope>NUCLEOTIDE SEQUENCE</scope>
    <source>
        <strain evidence="2">171206Taipei</strain>
    </source>
</reference>
<dbReference type="EMBL" id="JACAZF010000004">
    <property type="protein sequence ID" value="KAF7306354.1"/>
    <property type="molecule type" value="Genomic_DNA"/>
</dbReference>
<name>A0A8H6WBG8_9AGAR</name>
<dbReference type="Pfam" id="PF00583">
    <property type="entry name" value="Acetyltransf_1"/>
    <property type="match status" value="1"/>
</dbReference>
<dbReference type="OrthoDB" id="5689at2759"/>
<keyword evidence="3" id="KW-1185">Reference proteome</keyword>
<organism evidence="2 3">
    <name type="scientific">Mycena indigotica</name>
    <dbReference type="NCBI Taxonomy" id="2126181"/>
    <lineage>
        <taxon>Eukaryota</taxon>
        <taxon>Fungi</taxon>
        <taxon>Dikarya</taxon>
        <taxon>Basidiomycota</taxon>
        <taxon>Agaricomycotina</taxon>
        <taxon>Agaricomycetes</taxon>
        <taxon>Agaricomycetidae</taxon>
        <taxon>Agaricales</taxon>
        <taxon>Marasmiineae</taxon>
        <taxon>Mycenaceae</taxon>
        <taxon>Mycena</taxon>
    </lineage>
</organism>
<evidence type="ECO:0000313" key="3">
    <source>
        <dbReference type="Proteomes" id="UP000636479"/>
    </source>
</evidence>
<dbReference type="InterPro" id="IPR000182">
    <property type="entry name" value="GNAT_dom"/>
</dbReference>
<sequence length="196" mass="21830">MTDSTTSSKISITINFVPPSTADSDPALVTRVTEIINAAYATEADLFIEGYRRVDEEGVRQIIRAGELIVAYGENSLPVGCIRLSHVPKVSESDIDAYELGYLSADPSMRGAGIGKVLVTFVEGHCRRKGMQEMQLALLVPLWFGEGGHPFKKRLHEWYLRLGYRVVRAESLTKSYPALAAQLRGECEYKTYRKTL</sequence>
<evidence type="ECO:0000313" key="2">
    <source>
        <dbReference type="EMBL" id="KAF7306354.1"/>
    </source>
</evidence>
<dbReference type="RefSeq" id="XP_037221373.1">
    <property type="nucleotide sequence ID" value="XM_037361081.1"/>
</dbReference>
<proteinExistence type="predicted"/>
<dbReference type="SUPFAM" id="SSF55729">
    <property type="entry name" value="Acyl-CoA N-acyltransferases (Nat)"/>
    <property type="match status" value="1"/>
</dbReference>
<gene>
    <name evidence="2" type="ORF">MIND_00426600</name>
</gene>
<accession>A0A8H6WBG8</accession>
<dbReference type="InterPro" id="IPR016181">
    <property type="entry name" value="Acyl_CoA_acyltransferase"/>
</dbReference>
<dbReference type="GO" id="GO:0016747">
    <property type="term" value="F:acyltransferase activity, transferring groups other than amino-acyl groups"/>
    <property type="evidence" value="ECO:0007669"/>
    <property type="project" value="InterPro"/>
</dbReference>
<dbReference type="Proteomes" id="UP000636479">
    <property type="component" value="Unassembled WGS sequence"/>
</dbReference>
<dbReference type="Gene3D" id="3.40.630.30">
    <property type="match status" value="1"/>
</dbReference>
<dbReference type="GeneID" id="59343597"/>
<feature type="domain" description="N-acetyltransferase" evidence="1">
    <location>
        <begin position="27"/>
        <end position="186"/>
    </location>
</feature>
<dbReference type="AlphaFoldDB" id="A0A8H6WBG8"/>
<evidence type="ECO:0000259" key="1">
    <source>
        <dbReference type="PROSITE" id="PS51186"/>
    </source>
</evidence>
<comment type="caution">
    <text evidence="2">The sequence shown here is derived from an EMBL/GenBank/DDBJ whole genome shotgun (WGS) entry which is preliminary data.</text>
</comment>
<dbReference type="PROSITE" id="PS51186">
    <property type="entry name" value="GNAT"/>
    <property type="match status" value="1"/>
</dbReference>
<protein>
    <submittedName>
        <fullName evidence="2">Triacylglycerol lipase</fullName>
    </submittedName>
</protein>